<sequence>MSAITHDLLQRDTRLPEPVRQALNEYGRACNLAAIAVNQAFTIAVQYTTAREMRAADDPADPQAPSARPLPQAQVIADLEAVADNFHAQTLVALARAAASYAAYATQVAVAAVAGRPLPLPGSEQIRPSDLICALDHFVPQVRFPSPAEDPRLAEQNDAVRSAHEALRQVISHQLWGHNAQAYDDPSAVRAGADQPQGIAEAFPETLHRYAATVAWALGVVLGTREEGDAG</sequence>
<reference evidence="1 2" key="1">
    <citation type="submission" date="2020-08" db="EMBL/GenBank/DDBJ databases">
        <title>Genomic Encyclopedia of Type Strains, Phase III (KMG-III): the genomes of soil and plant-associated and newly described type strains.</title>
        <authorList>
            <person name="Whitman W."/>
        </authorList>
    </citation>
    <scope>NUCLEOTIDE SEQUENCE [LARGE SCALE GENOMIC DNA]</scope>
    <source>
        <strain evidence="1 2">CECT 3287</strain>
    </source>
</reference>
<dbReference type="RefSeq" id="WP_183223073.1">
    <property type="nucleotide sequence ID" value="NZ_BMPW01000019.1"/>
</dbReference>
<name>A0A7W5AKY3_9ACTN</name>
<dbReference type="EMBL" id="JACHXF010000012">
    <property type="protein sequence ID" value="MBB3097679.1"/>
    <property type="molecule type" value="Genomic_DNA"/>
</dbReference>
<dbReference type="Proteomes" id="UP000590749">
    <property type="component" value="Unassembled WGS sequence"/>
</dbReference>
<gene>
    <name evidence="1" type="ORF">FHR83_005363</name>
</gene>
<accession>A0A7W5AKY3</accession>
<comment type="caution">
    <text evidence="1">The sequence shown here is derived from an EMBL/GenBank/DDBJ whole genome shotgun (WGS) entry which is preliminary data.</text>
</comment>
<protein>
    <submittedName>
        <fullName evidence="1">Uncharacterized protein</fullName>
    </submittedName>
</protein>
<organism evidence="1 2">
    <name type="scientific">Actinoplanes campanulatus</name>
    <dbReference type="NCBI Taxonomy" id="113559"/>
    <lineage>
        <taxon>Bacteria</taxon>
        <taxon>Bacillati</taxon>
        <taxon>Actinomycetota</taxon>
        <taxon>Actinomycetes</taxon>
        <taxon>Micromonosporales</taxon>
        <taxon>Micromonosporaceae</taxon>
        <taxon>Actinoplanes</taxon>
    </lineage>
</organism>
<evidence type="ECO:0000313" key="2">
    <source>
        <dbReference type="Proteomes" id="UP000590749"/>
    </source>
</evidence>
<keyword evidence="2" id="KW-1185">Reference proteome</keyword>
<evidence type="ECO:0000313" key="1">
    <source>
        <dbReference type="EMBL" id="MBB3097679.1"/>
    </source>
</evidence>
<dbReference type="AlphaFoldDB" id="A0A7W5AKY3"/>
<proteinExistence type="predicted"/>